<dbReference type="OrthoDB" id="9785431at2"/>
<sequence>MSKLFRITLWVLMAVATPMLFINITSLVIIDPLASVVGLLFSALYLVTVVWLLSRTPLWPDFKSYRKLPDESKRKGQGSTFLWVFSSLWWGGGVAVGIIMVMGYSIIDLMDKLNWDFVSMSFGGAYPEEIVKTLGVAIILLSFRQLNRPWHGFVTGALVGLGFEVNENILYGATGAMFDPNSDMAGMLMMWQYRTLAGPLIHTLLTGFAGYGVALAFFTAKKSLAWRCGVAAAGLGIAFILHFSWNLLWEDYTTQIISIVIISLILYPLAAFIIWRSWKEAKADESYAYAPGAITSTSELALVVPQQQQEITEA</sequence>
<dbReference type="Proteomes" id="UP000011760">
    <property type="component" value="Chromosome"/>
</dbReference>
<feature type="transmembrane region" description="Helical" evidence="1">
    <location>
        <begin position="224"/>
        <end position="244"/>
    </location>
</feature>
<accession>M1UIR1</accession>
<keyword evidence="1" id="KW-0812">Transmembrane</keyword>
<dbReference type="RefSeq" id="WP_015650084.1">
    <property type="nucleotide sequence ID" value="NC_020506.1"/>
</dbReference>
<dbReference type="EMBL" id="CP004354">
    <property type="protein sequence ID" value="AGG65629.1"/>
    <property type="molecule type" value="Genomic_DNA"/>
</dbReference>
<proteinExistence type="predicted"/>
<dbReference type="GO" id="GO:0008233">
    <property type="term" value="F:peptidase activity"/>
    <property type="evidence" value="ECO:0007669"/>
    <property type="project" value="InterPro"/>
</dbReference>
<evidence type="ECO:0000256" key="1">
    <source>
        <dbReference type="SAM" id="Phobius"/>
    </source>
</evidence>
<evidence type="ECO:0000313" key="3">
    <source>
        <dbReference type="Proteomes" id="UP000011760"/>
    </source>
</evidence>
<evidence type="ECO:0000313" key="2">
    <source>
        <dbReference type="EMBL" id="AGG65629.1"/>
    </source>
</evidence>
<name>M1UIR1_9CORY</name>
<keyword evidence="3" id="KW-1185">Reference proteome</keyword>
<organism evidence="2 3">
    <name type="scientific">Corynebacterium callunae DSM 20147</name>
    <dbReference type="NCBI Taxonomy" id="1121353"/>
    <lineage>
        <taxon>Bacteria</taxon>
        <taxon>Bacillati</taxon>
        <taxon>Actinomycetota</taxon>
        <taxon>Actinomycetes</taxon>
        <taxon>Mycobacteriales</taxon>
        <taxon>Corynebacteriaceae</taxon>
        <taxon>Corynebacterium</taxon>
    </lineage>
</organism>
<feature type="transmembrane region" description="Helical" evidence="1">
    <location>
        <begin position="36"/>
        <end position="59"/>
    </location>
</feature>
<dbReference type="KEGG" id="ccn:H924_00855"/>
<gene>
    <name evidence="2" type="ORF">H924_00855</name>
</gene>
<keyword evidence="1" id="KW-1133">Transmembrane helix</keyword>
<dbReference type="PANTHER" id="PTHR36844">
    <property type="entry name" value="PROTEASE PRSW"/>
    <property type="match status" value="1"/>
</dbReference>
<evidence type="ECO:0008006" key="4">
    <source>
        <dbReference type="Google" id="ProtNLM"/>
    </source>
</evidence>
<dbReference type="PATRIC" id="fig|1121353.3.peg.181"/>
<dbReference type="PANTHER" id="PTHR36844:SF1">
    <property type="entry name" value="PROTEASE PRSW"/>
    <property type="match status" value="1"/>
</dbReference>
<protein>
    <recommendedName>
        <fullName evidence="4">Protease PrsW</fullName>
    </recommendedName>
</protein>
<dbReference type="AlphaFoldDB" id="M1UIR1"/>
<dbReference type="STRING" id="1121353.H924_00855"/>
<reference evidence="2 3" key="1">
    <citation type="submission" date="2013-02" db="EMBL/GenBank/DDBJ databases">
        <title>The complete genome sequence of Corynebacterium callunae DSM 20147.</title>
        <authorList>
            <person name="Ruckert C."/>
            <person name="Albersmeier A."/>
            <person name="Kalinowski J."/>
        </authorList>
    </citation>
    <scope>NUCLEOTIDE SEQUENCE [LARGE SCALE GENOMIC DNA]</scope>
    <source>
        <strain evidence="2 3">DSM 20147</strain>
    </source>
</reference>
<feature type="transmembrane region" description="Helical" evidence="1">
    <location>
        <begin position="256"/>
        <end position="275"/>
    </location>
</feature>
<feature type="transmembrane region" description="Helical" evidence="1">
    <location>
        <begin position="7"/>
        <end position="30"/>
    </location>
</feature>
<dbReference type="InterPro" id="IPR026898">
    <property type="entry name" value="PrsW"/>
</dbReference>
<feature type="transmembrane region" description="Helical" evidence="1">
    <location>
        <begin position="196"/>
        <end position="217"/>
    </location>
</feature>
<dbReference type="HOGENOM" id="CLU_062185_0_0_11"/>
<feature type="transmembrane region" description="Helical" evidence="1">
    <location>
        <begin position="80"/>
        <end position="107"/>
    </location>
</feature>
<keyword evidence="1" id="KW-0472">Membrane</keyword>
<dbReference type="eggNOG" id="COG2339">
    <property type="taxonomic scope" value="Bacteria"/>
</dbReference>
<dbReference type="Pfam" id="PF13367">
    <property type="entry name" value="PrsW-protease"/>
    <property type="match status" value="1"/>
</dbReference>